<gene>
    <name evidence="1" type="ORF">AVEN_142719_1</name>
</gene>
<keyword evidence="2" id="KW-1185">Reference proteome</keyword>
<evidence type="ECO:0000313" key="2">
    <source>
        <dbReference type="Proteomes" id="UP000499080"/>
    </source>
</evidence>
<evidence type="ECO:0000313" key="1">
    <source>
        <dbReference type="EMBL" id="GBM81136.1"/>
    </source>
</evidence>
<name>A0A4Y2IW72_ARAVE</name>
<proteinExistence type="predicted"/>
<dbReference type="Proteomes" id="UP000499080">
    <property type="component" value="Unassembled WGS sequence"/>
</dbReference>
<sequence>MVQCLLVLGAQLSALKVAENQTAKLNLDSSENIHKATVAVFHWLYSSTQEFQFLLLDSDYRELYGHGVFSVAGVRQLFMQLSERKQ</sequence>
<organism evidence="1 2">
    <name type="scientific">Araneus ventricosus</name>
    <name type="common">Orbweaver spider</name>
    <name type="synonym">Epeira ventricosa</name>
    <dbReference type="NCBI Taxonomy" id="182803"/>
    <lineage>
        <taxon>Eukaryota</taxon>
        <taxon>Metazoa</taxon>
        <taxon>Ecdysozoa</taxon>
        <taxon>Arthropoda</taxon>
        <taxon>Chelicerata</taxon>
        <taxon>Arachnida</taxon>
        <taxon>Araneae</taxon>
        <taxon>Araneomorphae</taxon>
        <taxon>Entelegynae</taxon>
        <taxon>Araneoidea</taxon>
        <taxon>Araneidae</taxon>
        <taxon>Araneus</taxon>
    </lineage>
</organism>
<reference evidence="1 2" key="1">
    <citation type="journal article" date="2019" name="Sci. Rep.">
        <title>Orb-weaving spider Araneus ventricosus genome elucidates the spidroin gene catalogue.</title>
        <authorList>
            <person name="Kono N."/>
            <person name="Nakamura H."/>
            <person name="Ohtoshi R."/>
            <person name="Moran D.A.P."/>
            <person name="Shinohara A."/>
            <person name="Yoshida Y."/>
            <person name="Fujiwara M."/>
            <person name="Mori M."/>
            <person name="Tomita M."/>
            <person name="Arakawa K."/>
        </authorList>
    </citation>
    <scope>NUCLEOTIDE SEQUENCE [LARGE SCALE GENOMIC DNA]</scope>
</reference>
<accession>A0A4Y2IW72</accession>
<comment type="caution">
    <text evidence="1">The sequence shown here is derived from an EMBL/GenBank/DDBJ whole genome shotgun (WGS) entry which is preliminary data.</text>
</comment>
<protein>
    <submittedName>
        <fullName evidence="1">Uncharacterized protein</fullName>
    </submittedName>
</protein>
<dbReference type="AlphaFoldDB" id="A0A4Y2IW72"/>
<dbReference type="EMBL" id="BGPR01002925">
    <property type="protein sequence ID" value="GBM81136.1"/>
    <property type="molecule type" value="Genomic_DNA"/>
</dbReference>